<keyword evidence="2" id="KW-0233">DNA recombination</keyword>
<feature type="domain" description="Tyr recombinase" evidence="3">
    <location>
        <begin position="158"/>
        <end position="338"/>
    </location>
</feature>
<dbReference type="CDD" id="cd00796">
    <property type="entry name" value="INT_Rci_Hp1_C"/>
    <property type="match status" value="1"/>
</dbReference>
<dbReference type="InterPro" id="IPR013762">
    <property type="entry name" value="Integrase-like_cat_sf"/>
</dbReference>
<dbReference type="InterPro" id="IPR050090">
    <property type="entry name" value="Tyrosine_recombinase_XerCD"/>
</dbReference>
<dbReference type="InterPro" id="IPR011010">
    <property type="entry name" value="DNA_brk_join_enz"/>
</dbReference>
<comment type="caution">
    <text evidence="4">The sequence shown here is derived from an EMBL/GenBank/DDBJ whole genome shotgun (WGS) entry which is preliminary data.</text>
</comment>
<reference evidence="4 5" key="1">
    <citation type="submission" date="2014-06" db="EMBL/GenBank/DDBJ databases">
        <authorList>
            <person name="Ju J."/>
            <person name="Zhang J."/>
        </authorList>
    </citation>
    <scope>NUCLEOTIDE SEQUENCE [LARGE SCALE GENOMIC DNA]</scope>
    <source>
        <strain evidence="4">DmL_050</strain>
    </source>
</reference>
<dbReference type="EMBL" id="JOOZ01000157">
    <property type="protein sequence ID" value="OUL64585.1"/>
    <property type="molecule type" value="Genomic_DNA"/>
</dbReference>
<keyword evidence="1" id="KW-0229">DNA integration</keyword>
<dbReference type="PROSITE" id="PS51898">
    <property type="entry name" value="TYR_RECOMBINASE"/>
    <property type="match status" value="1"/>
</dbReference>
<dbReference type="Gene3D" id="1.10.443.10">
    <property type="entry name" value="Intergrase catalytic core"/>
    <property type="match status" value="1"/>
</dbReference>
<protein>
    <recommendedName>
        <fullName evidence="3">Tyr recombinase domain-containing protein</fullName>
    </recommendedName>
</protein>
<evidence type="ECO:0000313" key="5">
    <source>
        <dbReference type="Proteomes" id="UP000195072"/>
    </source>
</evidence>
<dbReference type="PANTHER" id="PTHR30349:SF64">
    <property type="entry name" value="PROPHAGE INTEGRASE INTD-RELATED"/>
    <property type="match status" value="1"/>
</dbReference>
<dbReference type="GO" id="GO:0003677">
    <property type="term" value="F:DNA binding"/>
    <property type="evidence" value="ECO:0007669"/>
    <property type="project" value="InterPro"/>
</dbReference>
<organism evidence="4 5">
    <name type="scientific">Acetobacter senegalensis</name>
    <dbReference type="NCBI Taxonomy" id="446692"/>
    <lineage>
        <taxon>Bacteria</taxon>
        <taxon>Pseudomonadati</taxon>
        <taxon>Pseudomonadota</taxon>
        <taxon>Alphaproteobacteria</taxon>
        <taxon>Acetobacterales</taxon>
        <taxon>Acetobacteraceae</taxon>
        <taxon>Acetobacter</taxon>
    </lineage>
</organism>
<dbReference type="PANTHER" id="PTHR30349">
    <property type="entry name" value="PHAGE INTEGRASE-RELATED"/>
    <property type="match status" value="1"/>
</dbReference>
<dbReference type="Pfam" id="PF00589">
    <property type="entry name" value="Phage_integrase"/>
    <property type="match status" value="1"/>
</dbReference>
<dbReference type="GO" id="GO:0006310">
    <property type="term" value="P:DNA recombination"/>
    <property type="evidence" value="ECO:0007669"/>
    <property type="project" value="UniProtKB-KW"/>
</dbReference>
<evidence type="ECO:0000313" key="4">
    <source>
        <dbReference type="EMBL" id="OUL64585.1"/>
    </source>
</evidence>
<proteinExistence type="predicted"/>
<evidence type="ECO:0000256" key="1">
    <source>
        <dbReference type="ARBA" id="ARBA00022908"/>
    </source>
</evidence>
<evidence type="ECO:0000256" key="2">
    <source>
        <dbReference type="ARBA" id="ARBA00023172"/>
    </source>
</evidence>
<dbReference type="GO" id="GO:0015074">
    <property type="term" value="P:DNA integration"/>
    <property type="evidence" value="ECO:0007669"/>
    <property type="project" value="UniProtKB-KW"/>
</dbReference>
<dbReference type="Proteomes" id="UP000195072">
    <property type="component" value="Unassembled WGS sequence"/>
</dbReference>
<dbReference type="SUPFAM" id="SSF56349">
    <property type="entry name" value="DNA breaking-rejoining enzymes"/>
    <property type="match status" value="1"/>
</dbReference>
<evidence type="ECO:0000259" key="3">
    <source>
        <dbReference type="PROSITE" id="PS51898"/>
    </source>
</evidence>
<dbReference type="AlphaFoldDB" id="A0A252EDR4"/>
<accession>A0A252EDR4</accession>
<dbReference type="InterPro" id="IPR002104">
    <property type="entry name" value="Integrase_catalytic"/>
</dbReference>
<gene>
    <name evidence="4" type="ORF">HK16_03990</name>
</gene>
<name>A0A252EDR4_9PROT</name>
<sequence length="341" mass="38551">MSLSYRKRGKCWYARGTVRVGREVITVKEFNTGCSSRADAEAVGAEEEAAIRERKLQGPQAALKALTIADMISDYMEARNPRAPDILVLINLTETIGHYPLHDANGAWREWTRTRGRKLAPASLHRWRAILMAAINSGCKSRGLTPPQIATVAKVKPPTAIYLSREDRDRLLSCYSANARPVAVTLCFQGLRSGEALRLDWQFVDFERKSLFIHQTKTGRQRSIPMHPRVHQELFTLWEARGMPDKGTVFLTSSGSPYHDQTKVRFGGNPFRFVHNQACRRAGINGFTPHSWRHHWASWMVMSGCDLFTLMKLGGWSSLRMVERYAAVSSDHLSDAINRLT</sequence>